<feature type="compositionally biased region" description="Basic and acidic residues" evidence="4">
    <location>
        <begin position="141"/>
        <end position="150"/>
    </location>
</feature>
<dbReference type="GO" id="GO:0000981">
    <property type="term" value="F:DNA-binding transcription factor activity, RNA polymerase II-specific"/>
    <property type="evidence" value="ECO:0007669"/>
    <property type="project" value="TreeGrafter"/>
</dbReference>
<keyword evidence="2" id="KW-0804">Transcription</keyword>
<evidence type="ECO:0000313" key="6">
    <source>
        <dbReference type="EMBL" id="TVY82769.1"/>
    </source>
</evidence>
<protein>
    <submittedName>
        <fullName evidence="6">Putative transcriptional regulatory protein</fullName>
    </submittedName>
</protein>
<keyword evidence="3" id="KW-0539">Nucleus</keyword>
<feature type="compositionally biased region" description="Low complexity" evidence="4">
    <location>
        <begin position="597"/>
        <end position="609"/>
    </location>
</feature>
<proteinExistence type="predicted"/>
<name>A0A8T9CAG6_9HELO</name>
<dbReference type="EMBL" id="QGMK01000277">
    <property type="protein sequence ID" value="TVY82769.1"/>
    <property type="molecule type" value="Genomic_DNA"/>
</dbReference>
<keyword evidence="1" id="KW-0805">Transcription regulation</keyword>
<gene>
    <name evidence="6" type="ORF">LSUE1_G001600</name>
</gene>
<feature type="region of interest" description="Disordered" evidence="4">
    <location>
        <begin position="579"/>
        <end position="618"/>
    </location>
</feature>
<feature type="domain" description="Xylanolytic transcriptional activator regulatory" evidence="5">
    <location>
        <begin position="304"/>
        <end position="379"/>
    </location>
</feature>
<dbReference type="OrthoDB" id="39175at2759"/>
<dbReference type="GO" id="GO:0000435">
    <property type="term" value="P:positive regulation of transcription from RNA polymerase II promoter by galactose"/>
    <property type="evidence" value="ECO:0007669"/>
    <property type="project" value="TreeGrafter"/>
</dbReference>
<evidence type="ECO:0000313" key="7">
    <source>
        <dbReference type="Proteomes" id="UP000469558"/>
    </source>
</evidence>
<dbReference type="InterPro" id="IPR051127">
    <property type="entry name" value="Fungal_SecMet_Regulators"/>
</dbReference>
<evidence type="ECO:0000256" key="4">
    <source>
        <dbReference type="SAM" id="MobiDB-lite"/>
    </source>
</evidence>
<dbReference type="GO" id="GO:0000978">
    <property type="term" value="F:RNA polymerase II cis-regulatory region sequence-specific DNA binding"/>
    <property type="evidence" value="ECO:0007669"/>
    <property type="project" value="TreeGrafter"/>
</dbReference>
<dbReference type="Proteomes" id="UP000469558">
    <property type="component" value="Unassembled WGS sequence"/>
</dbReference>
<keyword evidence="7" id="KW-1185">Reference proteome</keyword>
<evidence type="ECO:0000256" key="1">
    <source>
        <dbReference type="ARBA" id="ARBA00023015"/>
    </source>
</evidence>
<organism evidence="6 7">
    <name type="scientific">Lachnellula suecica</name>
    <dbReference type="NCBI Taxonomy" id="602035"/>
    <lineage>
        <taxon>Eukaryota</taxon>
        <taxon>Fungi</taxon>
        <taxon>Dikarya</taxon>
        <taxon>Ascomycota</taxon>
        <taxon>Pezizomycotina</taxon>
        <taxon>Leotiomycetes</taxon>
        <taxon>Helotiales</taxon>
        <taxon>Lachnaceae</taxon>
        <taxon>Lachnellula</taxon>
    </lineage>
</organism>
<evidence type="ECO:0000259" key="5">
    <source>
        <dbReference type="SMART" id="SM00906"/>
    </source>
</evidence>
<feature type="region of interest" description="Disordered" evidence="4">
    <location>
        <begin position="1"/>
        <end position="27"/>
    </location>
</feature>
<dbReference type="GO" id="GO:0008270">
    <property type="term" value="F:zinc ion binding"/>
    <property type="evidence" value="ECO:0007669"/>
    <property type="project" value="InterPro"/>
</dbReference>
<dbReference type="AlphaFoldDB" id="A0A8T9CAG6"/>
<evidence type="ECO:0000256" key="3">
    <source>
        <dbReference type="ARBA" id="ARBA00023242"/>
    </source>
</evidence>
<dbReference type="SMART" id="SM00906">
    <property type="entry name" value="Fungal_trans"/>
    <property type="match status" value="1"/>
</dbReference>
<feature type="region of interest" description="Disordered" evidence="4">
    <location>
        <begin position="133"/>
        <end position="159"/>
    </location>
</feature>
<dbReference type="InterPro" id="IPR007219">
    <property type="entry name" value="XnlR_reg_dom"/>
</dbReference>
<dbReference type="PANTHER" id="PTHR47424:SF5">
    <property type="entry name" value="ZN(II)2CYS6 TRANSCRIPTION FACTOR (EUROFUNG)"/>
    <property type="match status" value="1"/>
</dbReference>
<dbReference type="PANTHER" id="PTHR47424">
    <property type="entry name" value="REGULATORY PROTEIN GAL4"/>
    <property type="match status" value="1"/>
</dbReference>
<reference evidence="6 7" key="1">
    <citation type="submission" date="2018-05" db="EMBL/GenBank/DDBJ databases">
        <title>Genome sequencing and assembly of the regulated plant pathogen Lachnellula willkommii and related sister species for the development of diagnostic species identification markers.</title>
        <authorList>
            <person name="Giroux E."/>
            <person name="Bilodeau G."/>
        </authorList>
    </citation>
    <scope>NUCLEOTIDE SEQUENCE [LARGE SCALE GENOMIC DNA]</scope>
    <source>
        <strain evidence="6 7">CBS 268.59</strain>
    </source>
</reference>
<dbReference type="GO" id="GO:0005634">
    <property type="term" value="C:nucleus"/>
    <property type="evidence" value="ECO:0007669"/>
    <property type="project" value="TreeGrafter"/>
</dbReference>
<sequence>MDPQGVRSKRTNEDSQSSDRLQRQKRDKYTPVAWYASASVVPLEKLQNLETRFGRVQSQVDQIYNMFSTMQTQSPSSLEPFASIPIAPSGRIPSPAIDPAISDLNIRTERHQKPQFEGPASSAYSFSIGKSSLKSMGVQPDTEHSSKEQDSVVNSPRPSPVLQPRVLQHVIDPLQQIGLEEALRLLSVYEDELDGIYPFVDVPKMLEFVHSFHNRFQYPSTSRQRPDESKTALDPRDTDILKIALAQVLTIEGLGSSILAEQMVESVDAAIIKRLRTMRADMKDIKIVVLQSIYYFHCDEELVAWRTIGFAVRLALEMGLHRRESMFKRFSTPEERSWASKIFWCIYVLDRRWSFGTGMPFALNQSDIDPELPEPDDASQYLRQMVAYGRINTQVWEAVNGSAKTNSKTRKDESEYLDFQVQKWQQSIPTELQLLHPNLDTGIQVQPRSLHRLRVLLCLRANQMRILIFRHHLLKATSINDDRLAAQRVVDIAKDTIQVLAHLNRTSNIYHTQQVCFNYFLVSALATLFLAVCHGPNFFSESCRAEFYMALELVKGFSSKSLISRRLWKTIRDLQHTGPKLGLTPISENDMPVPPLSSSSMESSMPESSRQTQAGSSITTWSQRENGDWIMPYGVSDIGSHMSYALTDLFEVAGGYINGLNHERMTDGTNRSQSDYLEAQNPLENNEAVSRLLGDLISCDNPH</sequence>
<dbReference type="GO" id="GO:0006351">
    <property type="term" value="P:DNA-templated transcription"/>
    <property type="evidence" value="ECO:0007669"/>
    <property type="project" value="InterPro"/>
</dbReference>
<dbReference type="CDD" id="cd12148">
    <property type="entry name" value="fungal_TF_MHR"/>
    <property type="match status" value="1"/>
</dbReference>
<accession>A0A8T9CAG6</accession>
<evidence type="ECO:0000256" key="2">
    <source>
        <dbReference type="ARBA" id="ARBA00023163"/>
    </source>
</evidence>
<comment type="caution">
    <text evidence="6">The sequence shown here is derived from an EMBL/GenBank/DDBJ whole genome shotgun (WGS) entry which is preliminary data.</text>
</comment>
<dbReference type="Pfam" id="PF04082">
    <property type="entry name" value="Fungal_trans"/>
    <property type="match status" value="1"/>
</dbReference>